<sequence>MKKLLLLPLMMFSIFIGCSSDSDQVIADQQQKIVTTPVDSEIVISLQEQEKAAAVPGCVVNFNVNETATQPAPGIMAVSYSTFQPLDLYFCQLSAYIEAKSCANPTVIKRFAINLFSNTPTLTYYVNISDIVGFDTTNACFSWRVVLNGASCSSEFGSPTCNNATPWHNY</sequence>
<evidence type="ECO:0000313" key="3">
    <source>
        <dbReference type="Proteomes" id="UP000244677"/>
    </source>
</evidence>
<proteinExistence type="predicted"/>
<gene>
    <name evidence="2" type="ORF">FK004_14415</name>
</gene>
<reference evidence="2 3" key="1">
    <citation type="submission" date="2017-04" db="EMBL/GenBank/DDBJ databases">
        <title>Complete genome sequence of Flavobacterium kingsejong AJ004.</title>
        <authorList>
            <person name="Lee P.C."/>
        </authorList>
    </citation>
    <scope>NUCLEOTIDE SEQUENCE [LARGE SCALE GENOMIC DNA]</scope>
    <source>
        <strain evidence="2 3">AJ004</strain>
    </source>
</reference>
<evidence type="ECO:0000313" key="2">
    <source>
        <dbReference type="EMBL" id="AWG26337.1"/>
    </source>
</evidence>
<evidence type="ECO:0008006" key="4">
    <source>
        <dbReference type="Google" id="ProtNLM"/>
    </source>
</evidence>
<protein>
    <recommendedName>
        <fullName evidence="4">Lipoprotein</fullName>
    </recommendedName>
</protein>
<feature type="signal peptide" evidence="1">
    <location>
        <begin position="1"/>
        <end position="19"/>
    </location>
</feature>
<dbReference type="Proteomes" id="UP000244677">
    <property type="component" value="Chromosome"/>
</dbReference>
<dbReference type="AlphaFoldDB" id="A0A2S1LRF8"/>
<keyword evidence="1" id="KW-0732">Signal</keyword>
<dbReference type="EMBL" id="CP020919">
    <property type="protein sequence ID" value="AWG26337.1"/>
    <property type="molecule type" value="Genomic_DNA"/>
</dbReference>
<accession>A0A2S1LRF8</accession>
<dbReference type="PROSITE" id="PS51257">
    <property type="entry name" value="PROKAR_LIPOPROTEIN"/>
    <property type="match status" value="1"/>
</dbReference>
<feature type="chain" id="PRO_5015471490" description="Lipoprotein" evidence="1">
    <location>
        <begin position="20"/>
        <end position="170"/>
    </location>
</feature>
<keyword evidence="3" id="KW-1185">Reference proteome</keyword>
<dbReference type="RefSeq" id="WP_108737861.1">
    <property type="nucleotide sequence ID" value="NZ_CP020919.1"/>
</dbReference>
<name>A0A2S1LRF8_9FLAO</name>
<evidence type="ECO:0000256" key="1">
    <source>
        <dbReference type="SAM" id="SignalP"/>
    </source>
</evidence>
<organism evidence="2 3">
    <name type="scientific">Flavobacterium kingsejongi</name>
    <dbReference type="NCBI Taxonomy" id="1678728"/>
    <lineage>
        <taxon>Bacteria</taxon>
        <taxon>Pseudomonadati</taxon>
        <taxon>Bacteroidota</taxon>
        <taxon>Flavobacteriia</taxon>
        <taxon>Flavobacteriales</taxon>
        <taxon>Flavobacteriaceae</taxon>
        <taxon>Flavobacterium</taxon>
    </lineage>
</organism>
<dbReference type="KEGG" id="fki:FK004_14415"/>